<accession>A0A1G2HXB0</accession>
<dbReference type="Proteomes" id="UP000176421">
    <property type="component" value="Unassembled WGS sequence"/>
</dbReference>
<reference evidence="1 2" key="1">
    <citation type="journal article" date="2016" name="Nat. Commun.">
        <title>Thousands of microbial genomes shed light on interconnected biogeochemical processes in an aquifer system.</title>
        <authorList>
            <person name="Anantharaman K."/>
            <person name="Brown C.T."/>
            <person name="Hug L.A."/>
            <person name="Sharon I."/>
            <person name="Castelle C.J."/>
            <person name="Probst A.J."/>
            <person name="Thomas B.C."/>
            <person name="Singh A."/>
            <person name="Wilkins M.J."/>
            <person name="Karaoz U."/>
            <person name="Brodie E.L."/>
            <person name="Williams K.H."/>
            <person name="Hubbard S.S."/>
            <person name="Banfield J.F."/>
        </authorList>
    </citation>
    <scope>NUCLEOTIDE SEQUENCE [LARGE SCALE GENOMIC DNA]</scope>
</reference>
<gene>
    <name evidence="1" type="ORF">A3D35_03635</name>
</gene>
<protein>
    <submittedName>
        <fullName evidence="1">Uncharacterized protein</fullName>
    </submittedName>
</protein>
<dbReference type="AlphaFoldDB" id="A0A1G2HXB0"/>
<dbReference type="EMBL" id="MHOS01000042">
    <property type="protein sequence ID" value="OGZ67186.1"/>
    <property type="molecule type" value="Genomic_DNA"/>
</dbReference>
<proteinExistence type="predicted"/>
<evidence type="ECO:0000313" key="1">
    <source>
        <dbReference type="EMBL" id="OGZ67186.1"/>
    </source>
</evidence>
<dbReference type="STRING" id="1802206.A3D35_03635"/>
<sequence length="63" mass="7320">MKLKDFIKELVKIEKISDDSSSINVKMADNIPVVKPIFNQREKVVYITDVDPYLEQINELLNP</sequence>
<name>A0A1G2HXB0_9BACT</name>
<organism evidence="1 2">
    <name type="scientific">Candidatus Staskawiczbacteria bacterium RIFCSPHIGHO2_02_FULL_34_9</name>
    <dbReference type="NCBI Taxonomy" id="1802206"/>
    <lineage>
        <taxon>Bacteria</taxon>
        <taxon>Candidatus Staskawicziibacteriota</taxon>
    </lineage>
</organism>
<comment type="caution">
    <text evidence="1">The sequence shown here is derived from an EMBL/GenBank/DDBJ whole genome shotgun (WGS) entry which is preliminary data.</text>
</comment>
<evidence type="ECO:0000313" key="2">
    <source>
        <dbReference type="Proteomes" id="UP000176421"/>
    </source>
</evidence>